<accession>A0A7I8L1F3</accession>
<feature type="transmembrane region" description="Helical" evidence="1">
    <location>
        <begin position="162"/>
        <end position="180"/>
    </location>
</feature>
<sequence length="218" mass="24788">MGEEERDVEITVKRIGPGRPTKMHIPSAVRVLELRRIVAAESDIPVEELKLILRGRTLCDQGIRGDDLVVNLKDGDSLIAAVIPKPPAQYMREGLDEDDDDELKFQIPETTNWWKKSIFTFLQKKMKFPDFVLMAIFSISLKAWFGIILWFTLAPIAQRWDMGPIFILGTGFAVILLNLGKRQDGDVSAYSVFNENFRELPGTLNADRLDRDIRTGQL</sequence>
<evidence type="ECO:0000256" key="1">
    <source>
        <dbReference type="SAM" id="Phobius"/>
    </source>
</evidence>
<reference evidence="3" key="1">
    <citation type="submission" date="2020-02" db="EMBL/GenBank/DDBJ databases">
        <authorList>
            <person name="Scholz U."/>
            <person name="Mascher M."/>
            <person name="Fiebig A."/>
        </authorList>
    </citation>
    <scope>NUCLEOTIDE SEQUENCE</scope>
</reference>
<dbReference type="PANTHER" id="PTHR13527">
    <property type="entry name" value="SAYSVFN DOMAIN-CONTAINING PROTEIN 1"/>
    <property type="match status" value="1"/>
</dbReference>
<name>A0A7I8L1F3_SPIIN</name>
<dbReference type="OrthoDB" id="71310at2759"/>
<keyword evidence="1" id="KW-0812">Transmembrane</keyword>
<dbReference type="PANTHER" id="PTHR13527:SF0">
    <property type="entry name" value="SAYSVFN DOMAIN-CONTAINING PROTEIN 1"/>
    <property type="match status" value="1"/>
</dbReference>
<evidence type="ECO:0000313" key="4">
    <source>
        <dbReference type="Proteomes" id="UP000663760"/>
    </source>
</evidence>
<feature type="transmembrane region" description="Helical" evidence="1">
    <location>
        <begin position="131"/>
        <end position="156"/>
    </location>
</feature>
<feature type="domain" description="Ubiquitin-like" evidence="2">
    <location>
        <begin position="8"/>
        <end position="61"/>
    </location>
</feature>
<dbReference type="Pfam" id="PF10260">
    <property type="entry name" value="SAYSvFN"/>
    <property type="match status" value="1"/>
</dbReference>
<dbReference type="PROSITE" id="PS50053">
    <property type="entry name" value="UBIQUITIN_2"/>
    <property type="match status" value="1"/>
</dbReference>
<gene>
    <name evidence="3" type="ORF">SI8410_10014547</name>
</gene>
<dbReference type="InterPro" id="IPR000626">
    <property type="entry name" value="Ubiquitin-like_dom"/>
</dbReference>
<proteinExistence type="predicted"/>
<dbReference type="SUPFAM" id="SSF54236">
    <property type="entry name" value="Ubiquitin-like"/>
    <property type="match status" value="1"/>
</dbReference>
<dbReference type="InterPro" id="IPR039159">
    <property type="entry name" value="SAYSD1"/>
</dbReference>
<organism evidence="3 4">
    <name type="scientific">Spirodela intermedia</name>
    <name type="common">Intermediate duckweed</name>
    <dbReference type="NCBI Taxonomy" id="51605"/>
    <lineage>
        <taxon>Eukaryota</taxon>
        <taxon>Viridiplantae</taxon>
        <taxon>Streptophyta</taxon>
        <taxon>Embryophyta</taxon>
        <taxon>Tracheophyta</taxon>
        <taxon>Spermatophyta</taxon>
        <taxon>Magnoliopsida</taxon>
        <taxon>Liliopsida</taxon>
        <taxon>Araceae</taxon>
        <taxon>Lemnoideae</taxon>
        <taxon>Spirodela</taxon>
    </lineage>
</organism>
<dbReference type="InterPro" id="IPR029071">
    <property type="entry name" value="Ubiquitin-like_domsf"/>
</dbReference>
<keyword evidence="4" id="KW-1185">Reference proteome</keyword>
<protein>
    <recommendedName>
        <fullName evidence="2">Ubiquitin-like domain-containing protein</fullName>
    </recommendedName>
</protein>
<keyword evidence="1" id="KW-1133">Transmembrane helix</keyword>
<dbReference type="Proteomes" id="UP000663760">
    <property type="component" value="Chromosome 10"/>
</dbReference>
<dbReference type="AlphaFoldDB" id="A0A7I8L1F3"/>
<keyword evidence="1" id="KW-0472">Membrane</keyword>
<evidence type="ECO:0000313" key="3">
    <source>
        <dbReference type="EMBL" id="CAA7403869.1"/>
    </source>
</evidence>
<dbReference type="EMBL" id="LR746273">
    <property type="protein sequence ID" value="CAA7403869.1"/>
    <property type="molecule type" value="Genomic_DNA"/>
</dbReference>
<evidence type="ECO:0000259" key="2">
    <source>
        <dbReference type="PROSITE" id="PS50053"/>
    </source>
</evidence>
<dbReference type="InterPro" id="IPR019387">
    <property type="entry name" value="SAYSvFN_dom"/>
</dbReference>